<comment type="caution">
    <text evidence="2">The sequence shown here is derived from an EMBL/GenBank/DDBJ whole genome shotgun (WGS) entry which is preliminary data.</text>
</comment>
<keyword evidence="3" id="KW-1185">Reference proteome</keyword>
<evidence type="ECO:0000313" key="3">
    <source>
        <dbReference type="Proteomes" id="UP000317650"/>
    </source>
</evidence>
<feature type="region of interest" description="Disordered" evidence="1">
    <location>
        <begin position="242"/>
        <end position="286"/>
    </location>
</feature>
<sequence>MGTMWKERLVMSESIIGRKGMSSDPSVVEKPSVRPVTTMGETLCDSALCKPGVIDFSTNGEQTLKNIGVNDGKSNGTEHTGHQREGVSCDEKPKPVCMMKSQRPPVTEINQGTIDDEKTASFTPGDQRRHGGKRSAGTNDENFVEENIAIRESRSRIGDYGKLLPRSSNGLRRHTSRHTAALNDCQYDEEEMAVEKLLLYYSRKGRARDPIKERTTANHVDLDRFERPANSKIQLIQRRAVPPPERAISMPSEPVSPAEVKAPARSTSMQPDPSNPKVGRVHPKLPEFDQLAARLAATKKT</sequence>
<accession>A0A4S8K4W9</accession>
<dbReference type="EMBL" id="PYDT01000002">
    <property type="protein sequence ID" value="THU69910.1"/>
    <property type="molecule type" value="Genomic_DNA"/>
</dbReference>
<evidence type="ECO:0000313" key="2">
    <source>
        <dbReference type="EMBL" id="THU69910.1"/>
    </source>
</evidence>
<dbReference type="Proteomes" id="UP000317650">
    <property type="component" value="Chromosome 8"/>
</dbReference>
<name>A0A4S8K4W9_MUSBA</name>
<reference evidence="2 3" key="1">
    <citation type="journal article" date="2019" name="Nat. Plants">
        <title>Genome sequencing of Musa balbisiana reveals subgenome evolution and function divergence in polyploid bananas.</title>
        <authorList>
            <person name="Yao X."/>
        </authorList>
    </citation>
    <scope>NUCLEOTIDE SEQUENCE [LARGE SCALE GENOMIC DNA]</scope>
    <source>
        <strain evidence="3">cv. DH-PKW</strain>
        <tissue evidence="2">Leaves</tissue>
    </source>
</reference>
<organism evidence="2 3">
    <name type="scientific">Musa balbisiana</name>
    <name type="common">Banana</name>
    <dbReference type="NCBI Taxonomy" id="52838"/>
    <lineage>
        <taxon>Eukaryota</taxon>
        <taxon>Viridiplantae</taxon>
        <taxon>Streptophyta</taxon>
        <taxon>Embryophyta</taxon>
        <taxon>Tracheophyta</taxon>
        <taxon>Spermatophyta</taxon>
        <taxon>Magnoliopsida</taxon>
        <taxon>Liliopsida</taxon>
        <taxon>Zingiberales</taxon>
        <taxon>Musaceae</taxon>
        <taxon>Musa</taxon>
    </lineage>
</organism>
<proteinExistence type="predicted"/>
<dbReference type="AlphaFoldDB" id="A0A4S8K4W9"/>
<gene>
    <name evidence="2" type="ORF">C4D60_Mb08t19400</name>
</gene>
<protein>
    <submittedName>
        <fullName evidence="2">Uncharacterized protein</fullName>
    </submittedName>
</protein>
<dbReference type="STRING" id="52838.A0A4S8K4W9"/>
<feature type="compositionally biased region" description="Basic and acidic residues" evidence="1">
    <location>
        <begin position="79"/>
        <end position="94"/>
    </location>
</feature>
<feature type="region of interest" description="Disordered" evidence="1">
    <location>
        <begin position="67"/>
        <end position="140"/>
    </location>
</feature>
<evidence type="ECO:0000256" key="1">
    <source>
        <dbReference type="SAM" id="MobiDB-lite"/>
    </source>
</evidence>